<gene>
    <name evidence="6" type="ORF">DES38_10629</name>
</gene>
<dbReference type="Proteomes" id="UP000247922">
    <property type="component" value="Unassembled WGS sequence"/>
</dbReference>
<dbReference type="InterPro" id="IPR001764">
    <property type="entry name" value="Glyco_hydro_3_N"/>
</dbReference>
<dbReference type="EMBL" id="QJJR01000006">
    <property type="protein sequence ID" value="PXW90995.1"/>
    <property type="molecule type" value="Genomic_DNA"/>
</dbReference>
<dbReference type="PANTHER" id="PTHR42715:SF10">
    <property type="entry name" value="BETA-GLUCOSIDASE"/>
    <property type="match status" value="1"/>
</dbReference>
<dbReference type="InterPro" id="IPR036881">
    <property type="entry name" value="Glyco_hydro_3_C_sf"/>
</dbReference>
<dbReference type="Gene3D" id="3.20.20.300">
    <property type="entry name" value="Glycoside hydrolase, family 3, N-terminal domain"/>
    <property type="match status" value="1"/>
</dbReference>
<keyword evidence="3" id="KW-0119">Carbohydrate metabolism</keyword>
<dbReference type="Pfam" id="PF14310">
    <property type="entry name" value="Fn3-like"/>
    <property type="match status" value="1"/>
</dbReference>
<feature type="domain" description="Fibronectin type III-like" evidence="5">
    <location>
        <begin position="315"/>
        <end position="391"/>
    </location>
</feature>
<dbReference type="PRINTS" id="PR00133">
    <property type="entry name" value="GLHYDRLASE3"/>
</dbReference>
<comment type="caution">
    <text evidence="6">The sequence shown here is derived from an EMBL/GenBank/DDBJ whole genome shotgun (WGS) entry which is preliminary data.</text>
</comment>
<sequence length="918" mass="101541">MQDKIGVPIEGFAAFSREVAAEGAVLLKNEQQVLPLKKGEKVAIFGRIQYDYYRSGTGSGGSVNVSYTTNLKDSLKETQMLMIDETVDHLYMDWLKAHPFDNGGGGWAAEPWFQQEMPVDKEVIDLASKRNDKAIVVIGRTAGEDQDNLAERGSYYLTEREEGLIKQVSESFRHVIVVLNTSNIIDTSWMMRFKVSGLLYSWHGGMEGGRACSDVLVGKVTPSGKLPDTIAHRLEDYPSNANYGGKAENIYQEDIYVGYRYFETFNKQAVQYPFGYGLSYTTFEWRDELLRYDTNEDRLSFSVTVTNTGSYPGKETVQAYVSLPQGQLGQPARELIGFKKTELLEVGAETTVSFDVSLAALATYDDSGVTGYKSSYVLEAGRYLFYLGRSVRELYELEVEGEPFTLKTTRLVAEQEEALAPVKAFKRIKPGERQANGEYRIAYEDVPTRMVDLQSRITARIPAEIQKVENQCYTLKQVAAGEVSLATFTGQLTDEELAILVRGEGMVSPLVTPGTASAFGGLSDRLVSLGIPVASCADGPSGIRMDSGHKATQVPIGTLLAATFNPELVEALYRFEGKELRQNEIDMLLGPGINIHRHPLNGRNFEYFSEDPLLTGVMAVSNIKGIMASGAHATVKHFACNSQEASRNKVDAVVSERALRQIYLKGFEMAVKNGQVKGIMTAYNPINGHWSASNYDLNTTILRKEWGYRGIVMTDWWAVMNDPVFGGPAAASYTDHMLRAQNDLYMVVNNYGAETNQSNDQTLKGLKTGTLTRAELQRSVQNILSFLMEAPVFNRKQVFRDHVGFIPETSAIEQEVTPLPEHGRVVIQSHASVTIEIKKTATYRLYAEYVSQGEDLSQVATAILLNDVNVATVQANGSTDASIEQKLPKVSLAKGYYQMTFADVKPGVSITAVTFQAL</sequence>
<dbReference type="InterPro" id="IPR017853">
    <property type="entry name" value="GH"/>
</dbReference>
<dbReference type="Pfam" id="PF01915">
    <property type="entry name" value="Glyco_hydro_3_C"/>
    <property type="match status" value="1"/>
</dbReference>
<dbReference type="Gene3D" id="2.60.40.10">
    <property type="entry name" value="Immunoglobulins"/>
    <property type="match status" value="1"/>
</dbReference>
<evidence type="ECO:0000256" key="3">
    <source>
        <dbReference type="ARBA" id="ARBA00023277"/>
    </source>
</evidence>
<dbReference type="RefSeq" id="WP_110251333.1">
    <property type="nucleotide sequence ID" value="NZ_QJJR01000006.1"/>
</dbReference>
<dbReference type="GO" id="GO:0005975">
    <property type="term" value="P:carbohydrate metabolic process"/>
    <property type="evidence" value="ECO:0007669"/>
    <property type="project" value="InterPro"/>
</dbReference>
<dbReference type="InterPro" id="IPR013783">
    <property type="entry name" value="Ig-like_fold"/>
</dbReference>
<dbReference type="InterPro" id="IPR019800">
    <property type="entry name" value="Glyco_hydro_3_AS"/>
</dbReference>
<evidence type="ECO:0000259" key="5">
    <source>
        <dbReference type="SMART" id="SM01217"/>
    </source>
</evidence>
<dbReference type="PROSITE" id="PS00775">
    <property type="entry name" value="GLYCOSYL_HYDROL_F3"/>
    <property type="match status" value="1"/>
</dbReference>
<dbReference type="SMART" id="SM01217">
    <property type="entry name" value="Fn3_like"/>
    <property type="match status" value="1"/>
</dbReference>
<dbReference type="AlphaFoldDB" id="A0A2V3WFJ9"/>
<reference evidence="6 7" key="1">
    <citation type="submission" date="2018-05" db="EMBL/GenBank/DDBJ databases">
        <title>Genomic Encyclopedia of Type Strains, Phase IV (KMG-IV): sequencing the most valuable type-strain genomes for metagenomic binning, comparative biology and taxonomic classification.</title>
        <authorList>
            <person name="Goeker M."/>
        </authorList>
    </citation>
    <scope>NUCLEOTIDE SEQUENCE [LARGE SCALE GENOMIC DNA]</scope>
    <source>
        <strain evidence="6 7">DSM 22440</strain>
    </source>
</reference>
<keyword evidence="7" id="KW-1185">Reference proteome</keyword>
<keyword evidence="2 4" id="KW-0378">Hydrolase</keyword>
<dbReference type="SUPFAM" id="SSF52279">
    <property type="entry name" value="Beta-D-glucan exohydrolase, C-terminal domain"/>
    <property type="match status" value="1"/>
</dbReference>
<evidence type="ECO:0000256" key="4">
    <source>
        <dbReference type="RuleBase" id="RU361161"/>
    </source>
</evidence>
<name>A0A2V3WFJ9_9BACI</name>
<evidence type="ECO:0000256" key="2">
    <source>
        <dbReference type="ARBA" id="ARBA00022801"/>
    </source>
</evidence>
<accession>A0A2V3WFJ9</accession>
<dbReference type="InterPro" id="IPR026891">
    <property type="entry name" value="Fn3-like"/>
</dbReference>
<dbReference type="GO" id="GO:0004553">
    <property type="term" value="F:hydrolase activity, hydrolyzing O-glycosyl compounds"/>
    <property type="evidence" value="ECO:0007669"/>
    <property type="project" value="InterPro"/>
</dbReference>
<evidence type="ECO:0000256" key="1">
    <source>
        <dbReference type="ARBA" id="ARBA00005336"/>
    </source>
</evidence>
<dbReference type="SUPFAM" id="SSF51445">
    <property type="entry name" value="(Trans)glycosidases"/>
    <property type="match status" value="1"/>
</dbReference>
<proteinExistence type="inferred from homology"/>
<dbReference type="InterPro" id="IPR036962">
    <property type="entry name" value="Glyco_hydro_3_N_sf"/>
</dbReference>
<dbReference type="InterPro" id="IPR050288">
    <property type="entry name" value="Cellulose_deg_GH3"/>
</dbReference>
<dbReference type="InterPro" id="IPR002772">
    <property type="entry name" value="Glyco_hydro_3_C"/>
</dbReference>
<comment type="similarity">
    <text evidence="1 4">Belongs to the glycosyl hydrolase 3 family.</text>
</comment>
<evidence type="ECO:0000313" key="7">
    <source>
        <dbReference type="Proteomes" id="UP000247922"/>
    </source>
</evidence>
<dbReference type="PANTHER" id="PTHR42715">
    <property type="entry name" value="BETA-GLUCOSIDASE"/>
    <property type="match status" value="1"/>
</dbReference>
<protein>
    <submittedName>
        <fullName evidence="6">Beta-glucosidase</fullName>
    </submittedName>
</protein>
<keyword evidence="4" id="KW-0326">Glycosidase</keyword>
<dbReference type="Gene3D" id="3.40.50.1700">
    <property type="entry name" value="Glycoside hydrolase family 3 C-terminal domain"/>
    <property type="match status" value="1"/>
</dbReference>
<dbReference type="OrthoDB" id="9805821at2"/>
<organism evidence="6 7">
    <name type="scientific">Streptohalobacillus salinus</name>
    <dbReference type="NCBI Taxonomy" id="621096"/>
    <lineage>
        <taxon>Bacteria</taxon>
        <taxon>Bacillati</taxon>
        <taxon>Bacillota</taxon>
        <taxon>Bacilli</taxon>
        <taxon>Bacillales</taxon>
        <taxon>Bacillaceae</taxon>
        <taxon>Streptohalobacillus</taxon>
    </lineage>
</organism>
<dbReference type="Pfam" id="PF00933">
    <property type="entry name" value="Glyco_hydro_3"/>
    <property type="match status" value="1"/>
</dbReference>
<evidence type="ECO:0000313" key="6">
    <source>
        <dbReference type="EMBL" id="PXW90995.1"/>
    </source>
</evidence>